<accession>A0A382IRN4</accession>
<evidence type="ECO:0008006" key="2">
    <source>
        <dbReference type="Google" id="ProtNLM"/>
    </source>
</evidence>
<reference evidence="1" key="1">
    <citation type="submission" date="2018-05" db="EMBL/GenBank/DDBJ databases">
        <authorList>
            <person name="Lanie J.A."/>
            <person name="Ng W.-L."/>
            <person name="Kazmierczak K.M."/>
            <person name="Andrzejewski T.M."/>
            <person name="Davidsen T.M."/>
            <person name="Wayne K.J."/>
            <person name="Tettelin H."/>
            <person name="Glass J.I."/>
            <person name="Rusch D."/>
            <person name="Podicherti R."/>
            <person name="Tsui H.-C.T."/>
            <person name="Winkler M.E."/>
        </authorList>
    </citation>
    <scope>NUCLEOTIDE SEQUENCE</scope>
</reference>
<gene>
    <name evidence="1" type="ORF">METZ01_LOCUS255194</name>
</gene>
<dbReference type="SUPFAM" id="SSF100950">
    <property type="entry name" value="NagB/RpiA/CoA transferase-like"/>
    <property type="match status" value="1"/>
</dbReference>
<proteinExistence type="predicted"/>
<dbReference type="GO" id="GO:0046523">
    <property type="term" value="F:S-methyl-5-thioribose-1-phosphate isomerase activity"/>
    <property type="evidence" value="ECO:0007669"/>
    <property type="project" value="TreeGrafter"/>
</dbReference>
<dbReference type="EMBL" id="UINC01069171">
    <property type="protein sequence ID" value="SVC02340.1"/>
    <property type="molecule type" value="Genomic_DNA"/>
</dbReference>
<dbReference type="PANTHER" id="PTHR43475:SF1">
    <property type="entry name" value="METHYLTHIORIBOSE-1-PHOSPHATE ISOMERASE"/>
    <property type="match status" value="1"/>
</dbReference>
<name>A0A382IRN4_9ZZZZ</name>
<dbReference type="PANTHER" id="PTHR43475">
    <property type="entry name" value="METHYLTHIORIBOSE-1-PHOSPHATE ISOMERASE"/>
    <property type="match status" value="1"/>
</dbReference>
<dbReference type="InterPro" id="IPR037171">
    <property type="entry name" value="NagB/RpiA_transferase-like"/>
</dbReference>
<protein>
    <recommendedName>
        <fullName evidence="2">S-methyl-5-thioribose-1-phosphate isomerase</fullName>
    </recommendedName>
</protein>
<dbReference type="InterPro" id="IPR027363">
    <property type="entry name" value="M1Pi_N"/>
</dbReference>
<feature type="non-terminal residue" evidence="1">
    <location>
        <position position="78"/>
    </location>
</feature>
<sequence length="78" mass="8547">MIKTIEYIDGIVRMIDQTRLPVEKQFIDCRTIEEVGHAIKTMVIRGAPAIGVAAAMGASLGADSIEASSFEDFYHAFE</sequence>
<dbReference type="GO" id="GO:0019509">
    <property type="term" value="P:L-methionine salvage from methylthioadenosine"/>
    <property type="evidence" value="ECO:0007669"/>
    <property type="project" value="TreeGrafter"/>
</dbReference>
<dbReference type="Gene3D" id="1.20.120.420">
    <property type="entry name" value="translation initiation factor eif-2b, domain 1"/>
    <property type="match status" value="1"/>
</dbReference>
<organism evidence="1">
    <name type="scientific">marine metagenome</name>
    <dbReference type="NCBI Taxonomy" id="408172"/>
    <lineage>
        <taxon>unclassified sequences</taxon>
        <taxon>metagenomes</taxon>
        <taxon>ecological metagenomes</taxon>
    </lineage>
</organism>
<evidence type="ECO:0000313" key="1">
    <source>
        <dbReference type="EMBL" id="SVC02340.1"/>
    </source>
</evidence>
<dbReference type="AlphaFoldDB" id="A0A382IRN4"/>